<evidence type="ECO:0000256" key="2">
    <source>
        <dbReference type="ARBA" id="ARBA00023015"/>
    </source>
</evidence>
<feature type="domain" description="HTH lysR-type" evidence="5">
    <location>
        <begin position="1"/>
        <end position="59"/>
    </location>
</feature>
<dbReference type="Gene3D" id="1.10.10.10">
    <property type="entry name" value="Winged helix-like DNA-binding domain superfamily/Winged helix DNA-binding domain"/>
    <property type="match status" value="1"/>
</dbReference>
<keyword evidence="4" id="KW-0804">Transcription</keyword>
<evidence type="ECO:0000256" key="1">
    <source>
        <dbReference type="ARBA" id="ARBA00009437"/>
    </source>
</evidence>
<proteinExistence type="inferred from homology"/>
<dbReference type="Proteomes" id="UP001595548">
    <property type="component" value="Unassembled WGS sequence"/>
</dbReference>
<accession>A0ABV7HNZ5</accession>
<evidence type="ECO:0000313" key="7">
    <source>
        <dbReference type="Proteomes" id="UP001595548"/>
    </source>
</evidence>
<evidence type="ECO:0000256" key="3">
    <source>
        <dbReference type="ARBA" id="ARBA00023125"/>
    </source>
</evidence>
<gene>
    <name evidence="6" type="ORF">ACFOEB_04970</name>
</gene>
<protein>
    <submittedName>
        <fullName evidence="6">LysR substrate-binding domain-containing protein</fullName>
    </submittedName>
</protein>
<comment type="caution">
    <text evidence="6">The sequence shown here is derived from an EMBL/GenBank/DDBJ whole genome shotgun (WGS) entry which is preliminary data.</text>
</comment>
<dbReference type="RefSeq" id="WP_339618009.1">
    <property type="nucleotide sequence ID" value="NZ_AP031500.1"/>
</dbReference>
<dbReference type="Pfam" id="PF03466">
    <property type="entry name" value="LysR_substrate"/>
    <property type="match status" value="1"/>
</dbReference>
<keyword evidence="3" id="KW-0238">DNA-binding</keyword>
<dbReference type="PANTHER" id="PTHR30537:SF17">
    <property type="entry name" value="LYSR-FAMILY REGULATORY PROTEIN"/>
    <property type="match status" value="1"/>
</dbReference>
<dbReference type="SUPFAM" id="SSF46785">
    <property type="entry name" value="Winged helix' DNA-binding domain"/>
    <property type="match status" value="1"/>
</dbReference>
<dbReference type="Pfam" id="PF00126">
    <property type="entry name" value="HTH_1"/>
    <property type="match status" value="1"/>
</dbReference>
<dbReference type="PANTHER" id="PTHR30537">
    <property type="entry name" value="HTH-TYPE TRANSCRIPTIONAL REGULATOR"/>
    <property type="match status" value="1"/>
</dbReference>
<evidence type="ECO:0000313" key="6">
    <source>
        <dbReference type="EMBL" id="MFC3154546.1"/>
    </source>
</evidence>
<comment type="similarity">
    <text evidence="1">Belongs to the LysR transcriptional regulatory family.</text>
</comment>
<keyword evidence="7" id="KW-1185">Reference proteome</keyword>
<dbReference type="InterPro" id="IPR036388">
    <property type="entry name" value="WH-like_DNA-bd_sf"/>
</dbReference>
<evidence type="ECO:0000259" key="5">
    <source>
        <dbReference type="PROSITE" id="PS50931"/>
    </source>
</evidence>
<dbReference type="SUPFAM" id="SSF53850">
    <property type="entry name" value="Periplasmic binding protein-like II"/>
    <property type="match status" value="1"/>
</dbReference>
<name>A0ABV7HNZ5_9GAMM</name>
<dbReference type="Gene3D" id="3.40.190.290">
    <property type="match status" value="1"/>
</dbReference>
<keyword evidence="2" id="KW-0805">Transcription regulation</keyword>
<dbReference type="InterPro" id="IPR058163">
    <property type="entry name" value="LysR-type_TF_proteobact-type"/>
</dbReference>
<evidence type="ECO:0000256" key="4">
    <source>
        <dbReference type="ARBA" id="ARBA00023163"/>
    </source>
</evidence>
<dbReference type="InterPro" id="IPR036390">
    <property type="entry name" value="WH_DNA-bd_sf"/>
</dbReference>
<sequence length="308" mass="33915">MDSVRGIDSFVRAVEAGSIAGAARRLGISPAAASQNIARLETQLGVRLLTRTTRSLALTDSGRLYYERVSSLIHELASASEAVSELRDEPRGRLGIAATAAFARHVLAPLIPAFNRRYPHITIELMATDRNVDHVRESVDVSIRIQPALEDGLVARHIARVPSVFCAAPDYLARRGTPTIPEQLQEHDCLVFRFPADGRFLRWGFVRAGEHYYPPVHAAIISDDIDTLARMAVAGAGITRLGAFIAAPFIARGELVELFTPSSNDSVLAEVAPLDFYFCVRDRHQLTGKVRAFRDYLAEALPEHWRAP</sequence>
<dbReference type="CDD" id="cd08422">
    <property type="entry name" value="PBP2_CrgA_like"/>
    <property type="match status" value="1"/>
</dbReference>
<organism evidence="6 7">
    <name type="scientific">Gilvimarinus japonicus</name>
    <dbReference type="NCBI Taxonomy" id="1796469"/>
    <lineage>
        <taxon>Bacteria</taxon>
        <taxon>Pseudomonadati</taxon>
        <taxon>Pseudomonadota</taxon>
        <taxon>Gammaproteobacteria</taxon>
        <taxon>Cellvibrionales</taxon>
        <taxon>Cellvibrionaceae</taxon>
        <taxon>Gilvimarinus</taxon>
    </lineage>
</organism>
<dbReference type="InterPro" id="IPR005119">
    <property type="entry name" value="LysR_subst-bd"/>
</dbReference>
<dbReference type="EMBL" id="JBHRTL010000004">
    <property type="protein sequence ID" value="MFC3154546.1"/>
    <property type="molecule type" value="Genomic_DNA"/>
</dbReference>
<dbReference type="PROSITE" id="PS50931">
    <property type="entry name" value="HTH_LYSR"/>
    <property type="match status" value="1"/>
</dbReference>
<reference evidence="7" key="1">
    <citation type="journal article" date="2019" name="Int. J. Syst. Evol. Microbiol.">
        <title>The Global Catalogue of Microorganisms (GCM) 10K type strain sequencing project: providing services to taxonomists for standard genome sequencing and annotation.</title>
        <authorList>
            <consortium name="The Broad Institute Genomics Platform"/>
            <consortium name="The Broad Institute Genome Sequencing Center for Infectious Disease"/>
            <person name="Wu L."/>
            <person name="Ma J."/>
        </authorList>
    </citation>
    <scope>NUCLEOTIDE SEQUENCE [LARGE SCALE GENOMIC DNA]</scope>
    <source>
        <strain evidence="7">KCTC 52141</strain>
    </source>
</reference>
<dbReference type="InterPro" id="IPR000847">
    <property type="entry name" value="LysR_HTH_N"/>
</dbReference>